<comment type="similarity">
    <text evidence="1 5">Belongs to the bacterial ribosomal protein bL17 family.</text>
</comment>
<dbReference type="NCBIfam" id="TIGR00059">
    <property type="entry name" value="L17"/>
    <property type="match status" value="1"/>
</dbReference>
<protein>
    <recommendedName>
        <fullName evidence="4 6">50S ribosomal protein L17</fullName>
    </recommendedName>
</protein>
<sequence length="111" mass="12719">MTRNMAASLIEHERIITTVQKAKAVKPFVEKLVTLSKDPSQHNRRRAFSKLRSKDGAKKLFDVLGPRFQDRPGGYCRIIKLTKRRLGDNGERAILEFVERTPREELDAAAE</sequence>
<organism evidence="7 8">
    <name type="scientific">Saltatorellus ferox</name>
    <dbReference type="NCBI Taxonomy" id="2528018"/>
    <lineage>
        <taxon>Bacteria</taxon>
        <taxon>Pseudomonadati</taxon>
        <taxon>Planctomycetota</taxon>
        <taxon>Planctomycetia</taxon>
        <taxon>Planctomycetia incertae sedis</taxon>
        <taxon>Saltatorellus</taxon>
    </lineage>
</organism>
<dbReference type="PANTHER" id="PTHR14413:SF16">
    <property type="entry name" value="LARGE RIBOSOMAL SUBUNIT PROTEIN BL17M"/>
    <property type="match status" value="1"/>
</dbReference>
<proteinExistence type="inferred from homology"/>
<dbReference type="GO" id="GO:0022625">
    <property type="term" value="C:cytosolic large ribosomal subunit"/>
    <property type="evidence" value="ECO:0007669"/>
    <property type="project" value="TreeGrafter"/>
</dbReference>
<dbReference type="InterPro" id="IPR000456">
    <property type="entry name" value="Ribosomal_bL17"/>
</dbReference>
<evidence type="ECO:0000256" key="2">
    <source>
        <dbReference type="ARBA" id="ARBA00022980"/>
    </source>
</evidence>
<dbReference type="PROSITE" id="PS01167">
    <property type="entry name" value="RIBOSOMAL_L17"/>
    <property type="match status" value="1"/>
</dbReference>
<dbReference type="EMBL" id="CP036434">
    <property type="protein sequence ID" value="QDV08393.1"/>
    <property type="molecule type" value="Genomic_DNA"/>
</dbReference>
<evidence type="ECO:0000256" key="3">
    <source>
        <dbReference type="ARBA" id="ARBA00023274"/>
    </source>
</evidence>
<dbReference type="PANTHER" id="PTHR14413">
    <property type="entry name" value="RIBOSOMAL PROTEIN L17"/>
    <property type="match status" value="1"/>
</dbReference>
<gene>
    <name evidence="7" type="primary">rplQ</name>
    <name evidence="7" type="ORF">Poly30_39360</name>
</gene>
<evidence type="ECO:0000313" key="7">
    <source>
        <dbReference type="EMBL" id="QDV08393.1"/>
    </source>
</evidence>
<evidence type="ECO:0000256" key="6">
    <source>
        <dbReference type="RuleBase" id="RU000661"/>
    </source>
</evidence>
<dbReference type="InterPro" id="IPR047859">
    <property type="entry name" value="Ribosomal_bL17_CS"/>
</dbReference>
<keyword evidence="2 5" id="KW-0689">Ribosomal protein</keyword>
<name>A0A518EWC7_9BACT</name>
<reference evidence="7 8" key="1">
    <citation type="submission" date="2019-02" db="EMBL/GenBank/DDBJ databases">
        <title>Deep-cultivation of Planctomycetes and their phenomic and genomic characterization uncovers novel biology.</title>
        <authorList>
            <person name="Wiegand S."/>
            <person name="Jogler M."/>
            <person name="Boedeker C."/>
            <person name="Pinto D."/>
            <person name="Vollmers J."/>
            <person name="Rivas-Marin E."/>
            <person name="Kohn T."/>
            <person name="Peeters S.H."/>
            <person name="Heuer A."/>
            <person name="Rast P."/>
            <person name="Oberbeckmann S."/>
            <person name="Bunk B."/>
            <person name="Jeske O."/>
            <person name="Meyerdierks A."/>
            <person name="Storesund J.E."/>
            <person name="Kallscheuer N."/>
            <person name="Luecker S."/>
            <person name="Lage O.M."/>
            <person name="Pohl T."/>
            <person name="Merkel B.J."/>
            <person name="Hornburger P."/>
            <person name="Mueller R.-W."/>
            <person name="Bruemmer F."/>
            <person name="Labrenz M."/>
            <person name="Spormann A.M."/>
            <person name="Op den Camp H."/>
            <person name="Overmann J."/>
            <person name="Amann R."/>
            <person name="Jetten M.S.M."/>
            <person name="Mascher T."/>
            <person name="Medema M.H."/>
            <person name="Devos D.P."/>
            <person name="Kaster A.-K."/>
            <person name="Ovreas L."/>
            <person name="Rohde M."/>
            <person name="Galperin M.Y."/>
            <person name="Jogler C."/>
        </authorList>
    </citation>
    <scope>NUCLEOTIDE SEQUENCE [LARGE SCALE GENOMIC DNA]</scope>
    <source>
        <strain evidence="7 8">Poly30</strain>
    </source>
</reference>
<accession>A0A518EWC7</accession>
<dbReference type="GO" id="GO:0003735">
    <property type="term" value="F:structural constituent of ribosome"/>
    <property type="evidence" value="ECO:0007669"/>
    <property type="project" value="InterPro"/>
</dbReference>
<evidence type="ECO:0000313" key="8">
    <source>
        <dbReference type="Proteomes" id="UP000320390"/>
    </source>
</evidence>
<dbReference type="Gene3D" id="3.90.1030.10">
    <property type="entry name" value="Ribosomal protein L17"/>
    <property type="match status" value="1"/>
</dbReference>
<evidence type="ECO:0000256" key="4">
    <source>
        <dbReference type="ARBA" id="ARBA00035494"/>
    </source>
</evidence>
<dbReference type="Proteomes" id="UP000320390">
    <property type="component" value="Chromosome"/>
</dbReference>
<dbReference type="GO" id="GO:0006412">
    <property type="term" value="P:translation"/>
    <property type="evidence" value="ECO:0007669"/>
    <property type="project" value="InterPro"/>
</dbReference>
<dbReference type="AlphaFoldDB" id="A0A518EWC7"/>
<dbReference type="InterPro" id="IPR036373">
    <property type="entry name" value="Ribosomal_bL17_sf"/>
</dbReference>
<keyword evidence="3 5" id="KW-0687">Ribonucleoprotein</keyword>
<dbReference type="SUPFAM" id="SSF64263">
    <property type="entry name" value="Prokaryotic ribosomal protein L17"/>
    <property type="match status" value="1"/>
</dbReference>
<evidence type="ECO:0000256" key="1">
    <source>
        <dbReference type="ARBA" id="ARBA00008777"/>
    </source>
</evidence>
<dbReference type="Pfam" id="PF01196">
    <property type="entry name" value="Ribosomal_L17"/>
    <property type="match status" value="1"/>
</dbReference>
<evidence type="ECO:0000256" key="5">
    <source>
        <dbReference type="RuleBase" id="RU000660"/>
    </source>
</evidence>
<keyword evidence="8" id="KW-1185">Reference proteome</keyword>